<dbReference type="EMBL" id="DVMM01000170">
    <property type="protein sequence ID" value="HIU30188.1"/>
    <property type="molecule type" value="Genomic_DNA"/>
</dbReference>
<evidence type="ECO:0000313" key="3">
    <source>
        <dbReference type="Proteomes" id="UP000824089"/>
    </source>
</evidence>
<reference evidence="2" key="1">
    <citation type="submission" date="2020-10" db="EMBL/GenBank/DDBJ databases">
        <authorList>
            <person name="Gilroy R."/>
        </authorList>
    </citation>
    <scope>NUCLEOTIDE SEQUENCE</scope>
    <source>
        <strain evidence="2">CHK195-4489</strain>
    </source>
</reference>
<comment type="caution">
    <text evidence="2">The sequence shown here is derived from an EMBL/GenBank/DDBJ whole genome shotgun (WGS) entry which is preliminary data.</text>
</comment>
<keyword evidence="1" id="KW-1133">Transmembrane helix</keyword>
<sequence>MWLSILAAAGVAVLEYFTLQTYRGFRQLPAAAKAYHFRVLWLSSALILIPLLLGALGVPLPGLLWTK</sequence>
<dbReference type="AlphaFoldDB" id="A0A9D1LBG0"/>
<gene>
    <name evidence="2" type="ORF">IAD50_07835</name>
</gene>
<name>A0A9D1LBG0_9CLOT</name>
<accession>A0A9D1LBG0</accession>
<evidence type="ECO:0000313" key="2">
    <source>
        <dbReference type="EMBL" id="HIU30188.1"/>
    </source>
</evidence>
<organism evidence="2 3">
    <name type="scientific">Candidatus Egerieisoma faecipullorum</name>
    <dbReference type="NCBI Taxonomy" id="2840963"/>
    <lineage>
        <taxon>Bacteria</taxon>
        <taxon>Bacillati</taxon>
        <taxon>Bacillota</taxon>
        <taxon>Clostridia</taxon>
        <taxon>Eubacteriales</taxon>
        <taxon>Clostridiaceae</taxon>
        <taxon>Clostridiaceae incertae sedis</taxon>
        <taxon>Candidatus Egerieisoma</taxon>
    </lineage>
</organism>
<keyword evidence="1" id="KW-0812">Transmembrane</keyword>
<proteinExistence type="predicted"/>
<reference evidence="2" key="2">
    <citation type="journal article" date="2021" name="PeerJ">
        <title>Extensive microbial diversity within the chicken gut microbiome revealed by metagenomics and culture.</title>
        <authorList>
            <person name="Gilroy R."/>
            <person name="Ravi A."/>
            <person name="Getino M."/>
            <person name="Pursley I."/>
            <person name="Horton D.L."/>
            <person name="Alikhan N.F."/>
            <person name="Baker D."/>
            <person name="Gharbi K."/>
            <person name="Hall N."/>
            <person name="Watson M."/>
            <person name="Adriaenssens E.M."/>
            <person name="Foster-Nyarko E."/>
            <person name="Jarju S."/>
            <person name="Secka A."/>
            <person name="Antonio M."/>
            <person name="Oren A."/>
            <person name="Chaudhuri R.R."/>
            <person name="La Ragione R."/>
            <person name="Hildebrand F."/>
            <person name="Pallen M.J."/>
        </authorList>
    </citation>
    <scope>NUCLEOTIDE SEQUENCE</scope>
    <source>
        <strain evidence="2">CHK195-4489</strain>
    </source>
</reference>
<keyword evidence="1" id="KW-0472">Membrane</keyword>
<evidence type="ECO:0000256" key="1">
    <source>
        <dbReference type="SAM" id="Phobius"/>
    </source>
</evidence>
<dbReference type="Proteomes" id="UP000824089">
    <property type="component" value="Unassembled WGS sequence"/>
</dbReference>
<feature type="transmembrane region" description="Helical" evidence="1">
    <location>
        <begin position="42"/>
        <end position="65"/>
    </location>
</feature>
<protein>
    <submittedName>
        <fullName evidence="2">Uncharacterized protein</fullName>
    </submittedName>
</protein>